<dbReference type="Proteomes" id="UP000593765">
    <property type="component" value="Chromosome"/>
</dbReference>
<evidence type="ECO:0000313" key="4">
    <source>
        <dbReference type="Proteomes" id="UP000593765"/>
    </source>
</evidence>
<evidence type="ECO:0000256" key="2">
    <source>
        <dbReference type="SAM" id="SignalP"/>
    </source>
</evidence>
<evidence type="ECO:0000313" key="3">
    <source>
        <dbReference type="EMBL" id="QOV88587.1"/>
    </source>
</evidence>
<accession>A0A7M2WSV9</accession>
<evidence type="ECO:0000256" key="1">
    <source>
        <dbReference type="SAM" id="MobiDB-lite"/>
    </source>
</evidence>
<sequence length="350" mass="39099">MSRSVLSRAIACGFGCAVAMLSSSTLAQSAPDDRLEAPAVRPFGLDTTGVSDDAEQVSPLFLQAIMNPGDKAADRARNVAATQEADPRRPGNPFAGRMPSYEMPAVNVTGEALGAFREEDKIGPYGQPRWTARRFTPGTRVYVRPPGVVEFEYWLRPTIEKDGNTEIRTLYEIGIGLPYRFQVDFYLRTDSGGDGEETKVGQQLEVRWAVADWGKIWGNPTLYFEWVQKDADPDQFEFKLLLGDELTPRWHWGVNLVAEMELGGEREYEYQVTGGVTYAVIDSVLSLGLEAQWLFADVKEDRGNFSHTVFVGPTIQWRPIEPLRIAFSPLVGVTDDSPDFRAFLNVGWEF</sequence>
<protein>
    <recommendedName>
        <fullName evidence="5">Transporter</fullName>
    </recommendedName>
</protein>
<organism evidence="3 4">
    <name type="scientific">Humisphaera borealis</name>
    <dbReference type="NCBI Taxonomy" id="2807512"/>
    <lineage>
        <taxon>Bacteria</taxon>
        <taxon>Pseudomonadati</taxon>
        <taxon>Planctomycetota</taxon>
        <taxon>Phycisphaerae</taxon>
        <taxon>Tepidisphaerales</taxon>
        <taxon>Tepidisphaeraceae</taxon>
        <taxon>Humisphaera</taxon>
    </lineage>
</organism>
<keyword evidence="2" id="KW-0732">Signal</keyword>
<gene>
    <name evidence="3" type="ORF">IPV69_20435</name>
</gene>
<dbReference type="EMBL" id="CP063458">
    <property type="protein sequence ID" value="QOV88587.1"/>
    <property type="molecule type" value="Genomic_DNA"/>
</dbReference>
<keyword evidence="4" id="KW-1185">Reference proteome</keyword>
<feature type="chain" id="PRO_5034194828" description="Transporter" evidence="2">
    <location>
        <begin position="28"/>
        <end position="350"/>
    </location>
</feature>
<dbReference type="KEGG" id="hbs:IPV69_20435"/>
<feature type="region of interest" description="Disordered" evidence="1">
    <location>
        <begin position="73"/>
        <end position="99"/>
    </location>
</feature>
<feature type="signal peptide" evidence="2">
    <location>
        <begin position="1"/>
        <end position="27"/>
    </location>
</feature>
<name>A0A7M2WSV9_9BACT</name>
<reference evidence="3 4" key="1">
    <citation type="submission" date="2020-10" db="EMBL/GenBank/DDBJ databases">
        <title>Wide distribution of Phycisphaera-like planctomycetes from WD2101 soil group in peatlands and genome analysis of the first cultivated representative.</title>
        <authorList>
            <person name="Dedysh S.N."/>
            <person name="Beletsky A.V."/>
            <person name="Ivanova A."/>
            <person name="Kulichevskaya I.S."/>
            <person name="Suzina N.E."/>
            <person name="Philippov D.A."/>
            <person name="Rakitin A.L."/>
            <person name="Mardanov A.V."/>
            <person name="Ravin N.V."/>
        </authorList>
    </citation>
    <scope>NUCLEOTIDE SEQUENCE [LARGE SCALE GENOMIC DNA]</scope>
    <source>
        <strain evidence="3 4">M1803</strain>
    </source>
</reference>
<dbReference type="RefSeq" id="WP_206291578.1">
    <property type="nucleotide sequence ID" value="NZ_CP063458.1"/>
</dbReference>
<dbReference type="AlphaFoldDB" id="A0A7M2WSV9"/>
<evidence type="ECO:0008006" key="5">
    <source>
        <dbReference type="Google" id="ProtNLM"/>
    </source>
</evidence>
<proteinExistence type="predicted"/>